<feature type="domain" description="Helicase ATP-binding" evidence="3">
    <location>
        <begin position="66"/>
        <end position="228"/>
    </location>
</feature>
<dbReference type="KEGG" id="kla:KLLA0_E17095g"/>
<dbReference type="HOGENOM" id="CLU_014765_0_0_1"/>
<keyword evidence="1" id="KW-0067">ATP-binding</keyword>
<sequence>MLYVSCVRWARFAGRVPAKFGYGNVCAATATAVRHFGNSSIVYSSDVSSVPLLRDYQQDCINKCVDAVTQGKMRIGVSLATGGGKTVIFSNLLDRFRSLGAHSSRAALILVHRRELAMQAASTISKFMPDLNVQMEMGKLHANLEEADVVIGSVLTMVRRLEEYPPDSIDLIVIDEAHHAVADSYVKVLAHFNADTPATRVPVIGFSATFERADKRALSAVMDEIIYHKGILEMIDENWLCEGKFTTVDVGVDLSKVKSVNSDFQLEGLSKVMNTKEINEIVLNTYLHKKKLHNLKSTLLFAVDVAHCKTLFQTFQNAGINAQYVTGKTRTGERDSIVSDFKNGKIQVLMNCGIFTEGTDIPNVDCVLLCRPTKSRSLLVQMIGRGLRKHHSKEHCQIIDFVSSSKVGVISVPTLAGIDDYDANLDEMAMDEINSIRQEIEEKRLQQEMIQRETEAKEQEQKNHYRNIVLDSDSIELTLTNFEDFKSFCESMGTTDYSKLSPAAKEARLLADSKFPWVPVSRTAWCFPIVSGRHLRIERESTADKERIYSAKLYNRIYADKQSGPAYVPYRIVNIHTSTDLETIFNTVEAFVSKMSANTPMSFSKFAPWRKQSASPKQKAVVRRLFDKVIRTEEKYADMEANVEAYLKTLDKGAASSILFATSLAPKYPVKRILKLLSWRQAQKIRNEDV</sequence>
<accession>Q6CMW9</accession>
<dbReference type="GO" id="GO:0000403">
    <property type="term" value="F:Y-form DNA binding"/>
    <property type="evidence" value="ECO:0007669"/>
    <property type="project" value="TreeGrafter"/>
</dbReference>
<evidence type="ECO:0000313" key="6">
    <source>
        <dbReference type="Proteomes" id="UP000000598"/>
    </source>
</evidence>
<dbReference type="GO" id="GO:0070125">
    <property type="term" value="P:mitochondrial translational elongation"/>
    <property type="evidence" value="ECO:0007669"/>
    <property type="project" value="TreeGrafter"/>
</dbReference>
<dbReference type="PaxDb" id="284590-Q6CMW9"/>
<dbReference type="OMA" id="DKWLCEG"/>
<gene>
    <name evidence="5" type="ORF">KLLA0_E17095g</name>
</gene>
<dbReference type="InterPro" id="IPR006935">
    <property type="entry name" value="Helicase/UvrB_N"/>
</dbReference>
<dbReference type="GO" id="GO:0005524">
    <property type="term" value="F:ATP binding"/>
    <property type="evidence" value="ECO:0007669"/>
    <property type="project" value="InterPro"/>
</dbReference>
<dbReference type="InterPro" id="IPR014001">
    <property type="entry name" value="Helicase_ATP-bd"/>
</dbReference>
<dbReference type="CDD" id="cd18032">
    <property type="entry name" value="DEXHc_RE_I_III_res"/>
    <property type="match status" value="1"/>
</dbReference>
<dbReference type="SMART" id="SM00490">
    <property type="entry name" value="HELICc"/>
    <property type="match status" value="1"/>
</dbReference>
<dbReference type="InterPro" id="IPR027417">
    <property type="entry name" value="P-loop_NTPase"/>
</dbReference>
<evidence type="ECO:0000313" key="5">
    <source>
        <dbReference type="EMBL" id="CAG99807.1"/>
    </source>
</evidence>
<dbReference type="CDD" id="cd18799">
    <property type="entry name" value="SF2_C_EcoAI-like"/>
    <property type="match status" value="1"/>
</dbReference>
<dbReference type="GO" id="GO:0061749">
    <property type="term" value="F:forked DNA-dependent helicase activity"/>
    <property type="evidence" value="ECO:0007669"/>
    <property type="project" value="TreeGrafter"/>
</dbReference>
<dbReference type="Gene3D" id="3.40.50.300">
    <property type="entry name" value="P-loop containing nucleotide triphosphate hydrolases"/>
    <property type="match status" value="2"/>
</dbReference>
<keyword evidence="2" id="KW-0175">Coiled coil</keyword>
<dbReference type="GO" id="GO:0005759">
    <property type="term" value="C:mitochondrial matrix"/>
    <property type="evidence" value="ECO:0007669"/>
    <property type="project" value="TreeGrafter"/>
</dbReference>
<feature type="coiled-coil region" evidence="2">
    <location>
        <begin position="433"/>
        <end position="462"/>
    </location>
</feature>
<dbReference type="InterPro" id="IPR050742">
    <property type="entry name" value="Helicase_Restrict-Modif_Enz"/>
</dbReference>
<evidence type="ECO:0000259" key="3">
    <source>
        <dbReference type="PROSITE" id="PS51192"/>
    </source>
</evidence>
<evidence type="ECO:0000256" key="1">
    <source>
        <dbReference type="ARBA" id="ARBA00022806"/>
    </source>
</evidence>
<dbReference type="Pfam" id="PF04851">
    <property type="entry name" value="ResIII"/>
    <property type="match status" value="1"/>
</dbReference>
<proteinExistence type="predicted"/>
<keyword evidence="1" id="KW-0547">Nucleotide-binding</keyword>
<dbReference type="STRING" id="284590.Q6CMW9"/>
<dbReference type="InterPro" id="IPR001650">
    <property type="entry name" value="Helicase_C-like"/>
</dbReference>
<dbReference type="Pfam" id="PF00271">
    <property type="entry name" value="Helicase_C"/>
    <property type="match status" value="1"/>
</dbReference>
<dbReference type="eggNOG" id="ENOG502QT4U">
    <property type="taxonomic scope" value="Eukaryota"/>
</dbReference>
<dbReference type="EMBL" id="CR382125">
    <property type="protein sequence ID" value="CAG99807.1"/>
    <property type="molecule type" value="Genomic_DNA"/>
</dbReference>
<evidence type="ECO:0000256" key="2">
    <source>
        <dbReference type="SAM" id="Coils"/>
    </source>
</evidence>
<evidence type="ECO:0000259" key="4">
    <source>
        <dbReference type="PROSITE" id="PS51194"/>
    </source>
</evidence>
<name>Q6CMW9_KLULA</name>
<dbReference type="GO" id="GO:0036121">
    <property type="term" value="F:double-stranded DNA helicase activity"/>
    <property type="evidence" value="ECO:0007669"/>
    <property type="project" value="TreeGrafter"/>
</dbReference>
<dbReference type="PANTHER" id="PTHR47396">
    <property type="entry name" value="TYPE I RESTRICTION ENZYME ECOKI R PROTEIN"/>
    <property type="match status" value="1"/>
</dbReference>
<dbReference type="AlphaFoldDB" id="Q6CMW9"/>
<dbReference type="GO" id="GO:0032042">
    <property type="term" value="P:mitochondrial DNA metabolic process"/>
    <property type="evidence" value="ECO:0007669"/>
    <property type="project" value="TreeGrafter"/>
</dbReference>
<dbReference type="GO" id="GO:0016787">
    <property type="term" value="F:hydrolase activity"/>
    <property type="evidence" value="ECO:0007669"/>
    <property type="project" value="InterPro"/>
</dbReference>
<keyword evidence="1" id="KW-0378">Hydrolase</keyword>
<keyword evidence="1" id="KW-0347">Helicase</keyword>
<feature type="domain" description="Helicase C-terminal" evidence="4">
    <location>
        <begin position="287"/>
        <end position="462"/>
    </location>
</feature>
<dbReference type="PANTHER" id="PTHR47396:SF1">
    <property type="entry name" value="ATP-DEPENDENT HELICASE IRC3-RELATED"/>
    <property type="match status" value="1"/>
</dbReference>
<reference evidence="5 6" key="1">
    <citation type="journal article" date="2004" name="Nature">
        <title>Genome evolution in yeasts.</title>
        <authorList>
            <consortium name="Genolevures"/>
            <person name="Dujon B."/>
            <person name="Sherman D."/>
            <person name="Fischer G."/>
            <person name="Durrens P."/>
            <person name="Casaregola S."/>
            <person name="Lafontaine I."/>
            <person name="de Montigny J."/>
            <person name="Marck C."/>
            <person name="Neuveglise C."/>
            <person name="Talla E."/>
            <person name="Goffard N."/>
            <person name="Frangeul L."/>
            <person name="Aigle M."/>
            <person name="Anthouard V."/>
            <person name="Babour A."/>
            <person name="Barbe V."/>
            <person name="Barnay S."/>
            <person name="Blanchin S."/>
            <person name="Beckerich J.M."/>
            <person name="Beyne E."/>
            <person name="Bleykasten C."/>
            <person name="Boisrame A."/>
            <person name="Boyer J."/>
            <person name="Cattolico L."/>
            <person name="Confanioleri F."/>
            <person name="de Daruvar A."/>
            <person name="Despons L."/>
            <person name="Fabre E."/>
            <person name="Fairhead C."/>
            <person name="Ferry-Dumazet H."/>
            <person name="Groppi A."/>
            <person name="Hantraye F."/>
            <person name="Hennequin C."/>
            <person name="Jauniaux N."/>
            <person name="Joyet P."/>
            <person name="Kachouri R."/>
            <person name="Kerrest A."/>
            <person name="Koszul R."/>
            <person name="Lemaire M."/>
            <person name="Lesur I."/>
            <person name="Ma L."/>
            <person name="Muller H."/>
            <person name="Nicaud J.M."/>
            <person name="Nikolski M."/>
            <person name="Oztas S."/>
            <person name="Ozier-Kalogeropoulos O."/>
            <person name="Pellenz S."/>
            <person name="Potier S."/>
            <person name="Richard G.F."/>
            <person name="Straub M.L."/>
            <person name="Suleau A."/>
            <person name="Swennene D."/>
            <person name="Tekaia F."/>
            <person name="Wesolowski-Louvel M."/>
            <person name="Westhof E."/>
            <person name="Wirth B."/>
            <person name="Zeniou-Meyer M."/>
            <person name="Zivanovic I."/>
            <person name="Bolotin-Fukuhara M."/>
            <person name="Thierry A."/>
            <person name="Bouchier C."/>
            <person name="Caudron B."/>
            <person name="Scarpelli C."/>
            <person name="Gaillardin C."/>
            <person name="Weissenbach J."/>
            <person name="Wincker P."/>
            <person name="Souciet J.L."/>
        </authorList>
    </citation>
    <scope>NUCLEOTIDE SEQUENCE [LARGE SCALE GENOMIC DNA]</scope>
    <source>
        <strain evidence="6">ATCC 8585 / CBS 2359 / DSM 70799 / NBRC 1267 / NRRL Y-1140 / WM37</strain>
    </source>
</reference>
<keyword evidence="6" id="KW-1185">Reference proteome</keyword>
<dbReference type="Proteomes" id="UP000000598">
    <property type="component" value="Chromosome E"/>
</dbReference>
<dbReference type="FunCoup" id="Q6CMW9">
    <property type="interactions" value="29"/>
</dbReference>
<dbReference type="SUPFAM" id="SSF52540">
    <property type="entry name" value="P-loop containing nucleoside triphosphate hydrolases"/>
    <property type="match status" value="1"/>
</dbReference>
<protein>
    <submittedName>
        <fullName evidence="5">KLLA0E17095p</fullName>
    </submittedName>
</protein>
<feature type="coiled-coil region" evidence="2">
    <location>
        <begin position="622"/>
        <end position="649"/>
    </location>
</feature>
<dbReference type="PROSITE" id="PS51192">
    <property type="entry name" value="HELICASE_ATP_BIND_1"/>
    <property type="match status" value="1"/>
</dbReference>
<organism evidence="5 6">
    <name type="scientific">Kluyveromyces lactis (strain ATCC 8585 / CBS 2359 / DSM 70799 / NBRC 1267 / NRRL Y-1140 / WM37)</name>
    <name type="common">Yeast</name>
    <name type="synonym">Candida sphaerica</name>
    <dbReference type="NCBI Taxonomy" id="284590"/>
    <lineage>
        <taxon>Eukaryota</taxon>
        <taxon>Fungi</taxon>
        <taxon>Dikarya</taxon>
        <taxon>Ascomycota</taxon>
        <taxon>Saccharomycotina</taxon>
        <taxon>Saccharomycetes</taxon>
        <taxon>Saccharomycetales</taxon>
        <taxon>Saccharomycetaceae</taxon>
        <taxon>Kluyveromyces</taxon>
    </lineage>
</organism>
<dbReference type="InParanoid" id="Q6CMW9"/>
<dbReference type="SMART" id="SM00487">
    <property type="entry name" value="DEXDc"/>
    <property type="match status" value="1"/>
</dbReference>
<dbReference type="PROSITE" id="PS51194">
    <property type="entry name" value="HELICASE_CTER"/>
    <property type="match status" value="1"/>
</dbReference>